<evidence type="ECO:0000256" key="1">
    <source>
        <dbReference type="SAM" id="MobiDB-lite"/>
    </source>
</evidence>
<name>A0A9P6PS70_9FUNG</name>
<dbReference type="InterPro" id="IPR036047">
    <property type="entry name" value="F-box-like_dom_sf"/>
</dbReference>
<accession>A0A9P6PS70</accession>
<dbReference type="EMBL" id="JAAAJA010000582">
    <property type="protein sequence ID" value="KAG0251584.1"/>
    <property type="molecule type" value="Genomic_DNA"/>
</dbReference>
<dbReference type="Proteomes" id="UP000726737">
    <property type="component" value="Unassembled WGS sequence"/>
</dbReference>
<feature type="region of interest" description="Disordered" evidence="1">
    <location>
        <begin position="532"/>
        <end position="565"/>
    </location>
</feature>
<dbReference type="InterPro" id="IPR001810">
    <property type="entry name" value="F-box_dom"/>
</dbReference>
<comment type="caution">
    <text evidence="3">The sequence shown here is derived from an EMBL/GenBank/DDBJ whole genome shotgun (WGS) entry which is preliminary data.</text>
</comment>
<dbReference type="OrthoDB" id="2383667at2759"/>
<dbReference type="InterPro" id="IPR032675">
    <property type="entry name" value="LRR_dom_sf"/>
</dbReference>
<keyword evidence="4" id="KW-1185">Reference proteome</keyword>
<dbReference type="Gene3D" id="3.80.10.10">
    <property type="entry name" value="Ribonuclease Inhibitor"/>
    <property type="match status" value="1"/>
</dbReference>
<feature type="domain" description="F-box" evidence="2">
    <location>
        <begin position="8"/>
        <end position="45"/>
    </location>
</feature>
<protein>
    <recommendedName>
        <fullName evidence="2">F-box domain-containing protein</fullName>
    </recommendedName>
</protein>
<organism evidence="3 4">
    <name type="scientific">Mortierella polycephala</name>
    <dbReference type="NCBI Taxonomy" id="41804"/>
    <lineage>
        <taxon>Eukaryota</taxon>
        <taxon>Fungi</taxon>
        <taxon>Fungi incertae sedis</taxon>
        <taxon>Mucoromycota</taxon>
        <taxon>Mortierellomycotina</taxon>
        <taxon>Mortierellomycetes</taxon>
        <taxon>Mortierellales</taxon>
        <taxon>Mortierellaceae</taxon>
        <taxon>Mortierella</taxon>
    </lineage>
</organism>
<evidence type="ECO:0000313" key="4">
    <source>
        <dbReference type="Proteomes" id="UP000726737"/>
    </source>
</evidence>
<proteinExistence type="predicted"/>
<dbReference type="Pfam" id="PF12937">
    <property type="entry name" value="F-box-like"/>
    <property type="match status" value="1"/>
</dbReference>
<evidence type="ECO:0000313" key="3">
    <source>
        <dbReference type="EMBL" id="KAG0251584.1"/>
    </source>
</evidence>
<dbReference type="AlphaFoldDB" id="A0A9P6PS70"/>
<dbReference type="SUPFAM" id="SSF52047">
    <property type="entry name" value="RNI-like"/>
    <property type="match status" value="1"/>
</dbReference>
<dbReference type="SUPFAM" id="SSF81383">
    <property type="entry name" value="F-box domain"/>
    <property type="match status" value="1"/>
</dbReference>
<sequence length="565" mass="64789">MNAPLESPELLLYIAPFLSHTGLAAAAQVSRQWNLFFSPFLYHTIQVPQDWSLTTCFPPLPTLQKHAYSVRFLYLHTLKGIVPFLEQCVHLRTLVIYRDVFVDYPTDLLWIELTDLVRRNPLLELIIFGFNENSPPTPFLRTLLKYCPNLKRYESSQGRYEDSEQIMALMQVMTKVQMVASRYEDFCNLPVVQQLQFPYIWEVVFKDIKGMSILSQIDLLCQCPNLTSLKWTVSRQPVFPSKEFCERVPVACPKITELHMDGCGIPNPDDVSRIVGSLRGLELLTLSATSITMRSFLSMQKHFGTLRMLDVFDCFEIKSWMIEQILESCPHLEKLMGSQLRMSDIVQGKEWVATRLEYLQIQLISVSEPEPKGCSISRPLSMEAWTTFARLSKLTELKHLEIGCRSWSRRNGLPFRLTYGADQLRTLTKLRVLRFGNSGQRMTVEDVSWIGAHFEKLIKLDGILHTDWTQHLELANRLRMSGIEVPEENEGEWDLHEHLEYGESDEEYDDEYSDGEMSDEAEGQYHVNSVLGESGHELGPESEAGLSHMDAEGAVGNGGLQFEHP</sequence>
<gene>
    <name evidence="3" type="ORF">BG011_007506</name>
</gene>
<dbReference type="CDD" id="cd09917">
    <property type="entry name" value="F-box_SF"/>
    <property type="match status" value="1"/>
</dbReference>
<evidence type="ECO:0000259" key="2">
    <source>
        <dbReference type="Pfam" id="PF12937"/>
    </source>
</evidence>
<reference evidence="3" key="1">
    <citation type="journal article" date="2020" name="Fungal Divers.">
        <title>Resolving the Mortierellaceae phylogeny through synthesis of multi-gene phylogenetics and phylogenomics.</title>
        <authorList>
            <person name="Vandepol N."/>
            <person name="Liber J."/>
            <person name="Desiro A."/>
            <person name="Na H."/>
            <person name="Kennedy M."/>
            <person name="Barry K."/>
            <person name="Grigoriev I.V."/>
            <person name="Miller A.N."/>
            <person name="O'Donnell K."/>
            <person name="Stajich J.E."/>
            <person name="Bonito G."/>
        </authorList>
    </citation>
    <scope>NUCLEOTIDE SEQUENCE</scope>
    <source>
        <strain evidence="3">KOD948</strain>
    </source>
</reference>